<reference evidence="2" key="1">
    <citation type="submission" date="2022-11" db="UniProtKB">
        <authorList>
            <consortium name="WormBaseParasite"/>
        </authorList>
    </citation>
    <scope>IDENTIFICATION</scope>
</reference>
<sequence>MKILWEGKNWSGSSIEPTITCLSWMKSPTKEAKGLLAVGSESGVVGVTYTDLYPDDTCNKRYNFNLRGHHSAIAHVSWNKPQSKLVSCDISGFIYVWVPNDERWSVELVNDRGVKVKDFCWSPNGTATLICYEDNFVLIGTASGQRVWSNNYDITVNCGAWSPNSEEVVMGFSTGSIQVLNEHGNVIHERENIFGTEISIKKVAFSSIREDDKKFTLAICSSEDEIVFANTYYVLESYSYQSFDKILKIEWSNDGTMLAIVCPCN</sequence>
<dbReference type="WBParaSite" id="JU765_v2.g15600.t1">
    <property type="protein sequence ID" value="JU765_v2.g15600.t1"/>
    <property type="gene ID" value="JU765_v2.g15600"/>
</dbReference>
<organism evidence="1 2">
    <name type="scientific">Panagrolaimus sp. JU765</name>
    <dbReference type="NCBI Taxonomy" id="591449"/>
    <lineage>
        <taxon>Eukaryota</taxon>
        <taxon>Metazoa</taxon>
        <taxon>Ecdysozoa</taxon>
        <taxon>Nematoda</taxon>
        <taxon>Chromadorea</taxon>
        <taxon>Rhabditida</taxon>
        <taxon>Tylenchina</taxon>
        <taxon>Panagrolaimomorpha</taxon>
        <taxon>Panagrolaimoidea</taxon>
        <taxon>Panagrolaimidae</taxon>
        <taxon>Panagrolaimus</taxon>
    </lineage>
</organism>
<name>A0AC34QEJ0_9BILA</name>
<dbReference type="Proteomes" id="UP000887576">
    <property type="component" value="Unplaced"/>
</dbReference>
<proteinExistence type="predicted"/>
<protein>
    <submittedName>
        <fullName evidence="2">Anaphase-promoting complex subunit 4 WD40 domain-containing protein</fullName>
    </submittedName>
</protein>
<evidence type="ECO:0000313" key="1">
    <source>
        <dbReference type="Proteomes" id="UP000887576"/>
    </source>
</evidence>
<accession>A0AC34QEJ0</accession>
<evidence type="ECO:0000313" key="2">
    <source>
        <dbReference type="WBParaSite" id="JU765_v2.g15600.t1"/>
    </source>
</evidence>